<reference evidence="1 2" key="1">
    <citation type="submission" date="2019-02" db="EMBL/GenBank/DDBJ databases">
        <title>Deep-cultivation of Planctomycetes and their phenomic and genomic characterization uncovers novel biology.</title>
        <authorList>
            <person name="Wiegand S."/>
            <person name="Jogler M."/>
            <person name="Boedeker C."/>
            <person name="Pinto D."/>
            <person name="Vollmers J."/>
            <person name="Rivas-Marin E."/>
            <person name="Kohn T."/>
            <person name="Peeters S.H."/>
            <person name="Heuer A."/>
            <person name="Rast P."/>
            <person name="Oberbeckmann S."/>
            <person name="Bunk B."/>
            <person name="Jeske O."/>
            <person name="Meyerdierks A."/>
            <person name="Storesund J.E."/>
            <person name="Kallscheuer N."/>
            <person name="Luecker S."/>
            <person name="Lage O.M."/>
            <person name="Pohl T."/>
            <person name="Merkel B.J."/>
            <person name="Hornburger P."/>
            <person name="Mueller R.-W."/>
            <person name="Bruemmer F."/>
            <person name="Labrenz M."/>
            <person name="Spormann A.M."/>
            <person name="Op den Camp H."/>
            <person name="Overmann J."/>
            <person name="Amann R."/>
            <person name="Jetten M.S.M."/>
            <person name="Mascher T."/>
            <person name="Medema M.H."/>
            <person name="Devos D.P."/>
            <person name="Kaster A.-K."/>
            <person name="Ovreas L."/>
            <person name="Rohde M."/>
            <person name="Galperin M.Y."/>
            <person name="Jogler C."/>
        </authorList>
    </citation>
    <scope>NUCLEOTIDE SEQUENCE [LARGE SCALE GENOMIC DNA]</scope>
    <source>
        <strain evidence="1 2">HG15A2</strain>
    </source>
</reference>
<dbReference type="SUPFAM" id="SSF51905">
    <property type="entry name" value="FAD/NAD(P)-binding domain"/>
    <property type="match status" value="1"/>
</dbReference>
<dbReference type="InterPro" id="IPR005288">
    <property type="entry name" value="NadB"/>
</dbReference>
<accession>A0A517MW21</accession>
<dbReference type="EMBL" id="CP036263">
    <property type="protein sequence ID" value="QDS99068.1"/>
    <property type="molecule type" value="Genomic_DNA"/>
</dbReference>
<dbReference type="RefSeq" id="WP_145060348.1">
    <property type="nucleotide sequence ID" value="NZ_CP036263.1"/>
</dbReference>
<organism evidence="1 2">
    <name type="scientific">Adhaeretor mobilis</name>
    <dbReference type="NCBI Taxonomy" id="1930276"/>
    <lineage>
        <taxon>Bacteria</taxon>
        <taxon>Pseudomonadati</taxon>
        <taxon>Planctomycetota</taxon>
        <taxon>Planctomycetia</taxon>
        <taxon>Pirellulales</taxon>
        <taxon>Lacipirellulaceae</taxon>
        <taxon>Adhaeretor</taxon>
    </lineage>
</organism>
<dbReference type="Proteomes" id="UP000319852">
    <property type="component" value="Chromosome"/>
</dbReference>
<protein>
    <submittedName>
        <fullName evidence="1">3-ketosteroid-delta-1-dehydrogenase</fullName>
    </submittedName>
</protein>
<evidence type="ECO:0000313" key="1">
    <source>
        <dbReference type="EMBL" id="QDS99068.1"/>
    </source>
</evidence>
<dbReference type="InterPro" id="IPR036188">
    <property type="entry name" value="FAD/NAD-bd_sf"/>
</dbReference>
<gene>
    <name evidence="1" type="ORF">HG15A2_23580</name>
</gene>
<sequence>MTGEQSTDVLIVGGGLGGCAAALAIAKAGYRVVMTEQTDWIGGQLTSQAVPPDEHGWIERFGCTASYRKLRNYIRDFYRNNYPLTASARKREFLNPGNGWVSPLCHEPIVALEVLRAMLAPYVSRKLLTIALRHQPVAVELGAGDRISAVTFRNEAIGTDQTIAAKYVLDATELGDLLSLGDIEFSVGRESHTQTDEPDAATESDATDVQSMSVCFAIDHIEGEDHTSEKPSRYDFWREYVPPLKPSWPGKLLDWKACHPRTMETVEYQFNPHHESSRAFSGLWSYRRILARDNFQPGTFASDICAINWPMIDYLPGHLLNDSAEENNRHLADAKQLSLSLLYWLQTEAPRTDGGLGYPGLRLRKDVVGTDDGLAKYPYIRESRRIKAEFTVCQQHVSAKLRPNGNRAQQFEDSVGIGSYRIDLHPTTGGKNYLDVEALPFQIPLGALIPVRIENLLPAAKNLGVTHITGGCYRLHPVEWNVGEVAGLLACYCLKKSQSPRGVYRTAKLRREFQSFLEQQGVQLEWPSDIVLKEGDPHGHAL</sequence>
<name>A0A517MW21_9BACT</name>
<dbReference type="OrthoDB" id="615715at2"/>
<dbReference type="KEGG" id="amob:HG15A2_23580"/>
<dbReference type="Gene3D" id="3.50.50.60">
    <property type="entry name" value="FAD/NAD(P)-binding domain"/>
    <property type="match status" value="1"/>
</dbReference>
<keyword evidence="2" id="KW-1185">Reference proteome</keyword>
<dbReference type="PANTHER" id="PTHR42716:SF1">
    <property type="entry name" value="SLL0471 PROTEIN"/>
    <property type="match status" value="1"/>
</dbReference>
<dbReference type="Pfam" id="PF12831">
    <property type="entry name" value="FAD_oxidored"/>
    <property type="match status" value="1"/>
</dbReference>
<dbReference type="AlphaFoldDB" id="A0A517MW21"/>
<dbReference type="GO" id="GO:0009435">
    <property type="term" value="P:NAD+ biosynthetic process"/>
    <property type="evidence" value="ECO:0007669"/>
    <property type="project" value="InterPro"/>
</dbReference>
<evidence type="ECO:0000313" key="2">
    <source>
        <dbReference type="Proteomes" id="UP000319852"/>
    </source>
</evidence>
<proteinExistence type="predicted"/>
<dbReference type="GO" id="GO:0008734">
    <property type="term" value="F:L-aspartate oxidase activity"/>
    <property type="evidence" value="ECO:0007669"/>
    <property type="project" value="InterPro"/>
</dbReference>
<dbReference type="PANTHER" id="PTHR42716">
    <property type="entry name" value="L-ASPARTATE OXIDASE"/>
    <property type="match status" value="1"/>
</dbReference>